<dbReference type="Proteomes" id="UP001143307">
    <property type="component" value="Unassembled WGS sequence"/>
</dbReference>
<proteinExistence type="predicted"/>
<protein>
    <recommendedName>
        <fullName evidence="3">Glycosyltransferase 2-like domain-containing protein</fullName>
    </recommendedName>
</protein>
<name>A0ABT3T016_9GAMM</name>
<organism evidence="1 2">
    <name type="scientific">Candidatus Seongchinamella marina</name>
    <dbReference type="NCBI Taxonomy" id="2518990"/>
    <lineage>
        <taxon>Bacteria</taxon>
        <taxon>Pseudomonadati</taxon>
        <taxon>Pseudomonadota</taxon>
        <taxon>Gammaproteobacteria</taxon>
        <taxon>Cellvibrionales</taxon>
        <taxon>Halieaceae</taxon>
        <taxon>Seongchinamella</taxon>
    </lineage>
</organism>
<evidence type="ECO:0008006" key="3">
    <source>
        <dbReference type="Google" id="ProtNLM"/>
    </source>
</evidence>
<comment type="caution">
    <text evidence="1">The sequence shown here is derived from an EMBL/GenBank/DDBJ whole genome shotgun (WGS) entry which is preliminary data.</text>
</comment>
<evidence type="ECO:0000313" key="2">
    <source>
        <dbReference type="Proteomes" id="UP001143307"/>
    </source>
</evidence>
<dbReference type="EMBL" id="SHNP01000009">
    <property type="protein sequence ID" value="MCX2975573.1"/>
    <property type="molecule type" value="Genomic_DNA"/>
</dbReference>
<keyword evidence="2" id="KW-1185">Reference proteome</keyword>
<evidence type="ECO:0000313" key="1">
    <source>
        <dbReference type="EMBL" id="MCX2975573.1"/>
    </source>
</evidence>
<gene>
    <name evidence="1" type="ORF">EYC87_18485</name>
</gene>
<sequence>MTDVQTIAPSGLYAFKECEVVLMFDGAAMLMDKFSDAQVLVGAPVAHAMQRCRKFRTLENHADVLVSSIPELAGQQADVMNVLNMLKDAGLLVTADSVCERLNAQVAAPVDLPPTRVFIITCDRPTAVERLLESMLRTGNLTRHESLFLIDDSRDPANADQNRDALERFNLTSPRDMHYFGADKAREFMDTLITERPDQENGIRFLIDREKWADHKTYGVARNLSLLLSVGCRAIVMDDDVICNAFQSAHKKEGLEFHPVDREVDFYANQQDMLNNALPAELDPLSGHAQCLGLTIGQAARKLSDKPIAPTDLADANSGSFILWDAESPVLITQSGTLGDPGSPTTAWLYLSSGDSLQRLMSFPGGLQGALTGRNYWMGHPRPCFTKMAVMSQVTGLDNSQLLPPYFPVFRGEDYLFGSMTEYLYPNSAVLHYDFCVPHIPVDDRTNNAEPEPSDGKGRLRIGKYVTDHTDYQAGISPEARLTALAAMAKRLSETDDRGLQSLYRKEVAELQGLDQVQLDGLLRDGTIRSPEWQDWLQQSASNVNQSMQQTAKVTDMPNLPEGASAEYLLEEFRGLASCFAESLQQWRAIRQVAKITTASMFNKVL</sequence>
<dbReference type="RefSeq" id="WP_279254206.1">
    <property type="nucleotide sequence ID" value="NZ_SHNP01000009.1"/>
</dbReference>
<reference evidence="1" key="1">
    <citation type="submission" date="2019-02" db="EMBL/GenBank/DDBJ databases">
        <authorList>
            <person name="Li S.-H."/>
        </authorList>
    </citation>
    <scope>NUCLEOTIDE SEQUENCE</scope>
    <source>
        <strain evidence="1">IMCC8485</strain>
    </source>
</reference>
<accession>A0ABT3T016</accession>